<dbReference type="PROSITE" id="PS50262">
    <property type="entry name" value="G_PROTEIN_RECEP_F1_2"/>
    <property type="match status" value="1"/>
</dbReference>
<keyword evidence="13" id="KW-1185">Reference proteome</keyword>
<keyword evidence="6" id="KW-1015">Disulfide bond</keyword>
<dbReference type="GeneTree" id="ENSGT00940000159286"/>
<organism evidence="12 13">
    <name type="scientific">Eptatretus burgeri</name>
    <name type="common">Inshore hagfish</name>
    <dbReference type="NCBI Taxonomy" id="7764"/>
    <lineage>
        <taxon>Eukaryota</taxon>
        <taxon>Metazoa</taxon>
        <taxon>Chordata</taxon>
        <taxon>Craniata</taxon>
        <taxon>Vertebrata</taxon>
        <taxon>Cyclostomata</taxon>
        <taxon>Myxini</taxon>
        <taxon>Myxiniformes</taxon>
        <taxon>Myxinidae</taxon>
        <taxon>Eptatretinae</taxon>
        <taxon>Eptatretus</taxon>
    </lineage>
</organism>
<comment type="subcellular location">
    <subcellularLocation>
        <location evidence="1">Membrane</location>
        <topology evidence="1">Multi-pass membrane protein</topology>
    </subcellularLocation>
</comment>
<dbReference type="OMA" id="NILTEWH"/>
<dbReference type="PANTHER" id="PTHR45695">
    <property type="entry name" value="LEUCOKININ RECEPTOR-RELATED"/>
    <property type="match status" value="1"/>
</dbReference>
<evidence type="ECO:0000259" key="11">
    <source>
        <dbReference type="PROSITE" id="PS50262"/>
    </source>
</evidence>
<evidence type="ECO:0000256" key="4">
    <source>
        <dbReference type="ARBA" id="ARBA00023040"/>
    </source>
</evidence>
<evidence type="ECO:0000256" key="9">
    <source>
        <dbReference type="RuleBase" id="RU000688"/>
    </source>
</evidence>
<dbReference type="Pfam" id="PF00001">
    <property type="entry name" value="7tm_1"/>
    <property type="match status" value="1"/>
</dbReference>
<dbReference type="PRINTS" id="PR00237">
    <property type="entry name" value="GPCRRHODOPSN"/>
</dbReference>
<sequence>MDSGPTCSHLLVMLNHSGEVRFRFAVLNPGDTKCSSVANESLVSDEVHAVRLSSPCDGNTTGTGRGVEERGDSVLSNSVLVPVLFGAIFLLGVAGNTVVVAVLAKTTIPKSHEGFTHLYLLNLSVADLSFLVLCVPFEATYYLLPGWIFGPFLCKFVHYAFHSSMTVSVFTLVALSVDRYLTVRSVRRSFLRTRRSARASVLSLWMCALLLAAPVPGHQTLIEVDAQPLGPFCWECWETLQGQRVYRLLTFTLSYLLPLTIICVCYSKVLYHMHRRVHNTSRKWVKSKQKVRERWV</sequence>
<feature type="transmembrane region" description="Helical" evidence="10">
    <location>
        <begin position="245"/>
        <end position="266"/>
    </location>
</feature>
<evidence type="ECO:0000256" key="6">
    <source>
        <dbReference type="ARBA" id="ARBA00023157"/>
    </source>
</evidence>
<keyword evidence="2 9" id="KW-0812">Transmembrane</keyword>
<dbReference type="GO" id="GO:0005886">
    <property type="term" value="C:plasma membrane"/>
    <property type="evidence" value="ECO:0007669"/>
    <property type="project" value="TreeGrafter"/>
</dbReference>
<protein>
    <recommendedName>
        <fullName evidence="11">G-protein coupled receptors family 1 profile domain-containing protein</fullName>
    </recommendedName>
</protein>
<feature type="transmembrane region" description="Helical" evidence="10">
    <location>
        <begin position="156"/>
        <end position="177"/>
    </location>
</feature>
<evidence type="ECO:0000256" key="10">
    <source>
        <dbReference type="SAM" id="Phobius"/>
    </source>
</evidence>
<feature type="domain" description="G-protein coupled receptors family 1 profile" evidence="11">
    <location>
        <begin position="95"/>
        <end position="296"/>
    </location>
</feature>
<feature type="transmembrane region" description="Helical" evidence="10">
    <location>
        <begin position="197"/>
        <end position="215"/>
    </location>
</feature>
<evidence type="ECO:0000256" key="2">
    <source>
        <dbReference type="ARBA" id="ARBA00022692"/>
    </source>
</evidence>
<dbReference type="Proteomes" id="UP000694388">
    <property type="component" value="Unplaced"/>
</dbReference>
<evidence type="ECO:0000256" key="1">
    <source>
        <dbReference type="ARBA" id="ARBA00004141"/>
    </source>
</evidence>
<evidence type="ECO:0000256" key="5">
    <source>
        <dbReference type="ARBA" id="ARBA00023136"/>
    </source>
</evidence>
<reference evidence="12" key="2">
    <citation type="submission" date="2025-09" db="UniProtKB">
        <authorList>
            <consortium name="Ensembl"/>
        </authorList>
    </citation>
    <scope>IDENTIFICATION</scope>
</reference>
<evidence type="ECO:0000313" key="13">
    <source>
        <dbReference type="Proteomes" id="UP000694388"/>
    </source>
</evidence>
<accession>A0A8C4QQ61</accession>
<feature type="transmembrane region" description="Helical" evidence="10">
    <location>
        <begin position="116"/>
        <end position="144"/>
    </location>
</feature>
<evidence type="ECO:0000256" key="7">
    <source>
        <dbReference type="ARBA" id="ARBA00023170"/>
    </source>
</evidence>
<feature type="transmembrane region" description="Helical" evidence="10">
    <location>
        <begin position="79"/>
        <end position="104"/>
    </location>
</feature>
<dbReference type="InterPro" id="IPR000276">
    <property type="entry name" value="GPCR_Rhodpsn"/>
</dbReference>
<dbReference type="AlphaFoldDB" id="A0A8C4QQ61"/>
<keyword evidence="8 9" id="KW-0807">Transducer</keyword>
<name>A0A8C4QQ61_EPTBU</name>
<dbReference type="Gene3D" id="1.20.1070.10">
    <property type="entry name" value="Rhodopsin 7-helix transmembrane proteins"/>
    <property type="match status" value="1"/>
</dbReference>
<comment type="similarity">
    <text evidence="9">Belongs to the G-protein coupled receptor 1 family.</text>
</comment>
<reference evidence="12" key="1">
    <citation type="submission" date="2025-08" db="UniProtKB">
        <authorList>
            <consortium name="Ensembl"/>
        </authorList>
    </citation>
    <scope>IDENTIFICATION</scope>
</reference>
<keyword evidence="7 9" id="KW-0675">Receptor</keyword>
<keyword evidence="4 9" id="KW-0297">G-protein coupled receptor</keyword>
<dbReference type="InterPro" id="IPR017452">
    <property type="entry name" value="GPCR_Rhodpsn_7TM"/>
</dbReference>
<dbReference type="Ensembl" id="ENSEBUT00000018335.1">
    <property type="protein sequence ID" value="ENSEBUP00000017759.1"/>
    <property type="gene ID" value="ENSEBUG00000011102.1"/>
</dbReference>
<evidence type="ECO:0000256" key="8">
    <source>
        <dbReference type="ARBA" id="ARBA00023224"/>
    </source>
</evidence>
<proteinExistence type="inferred from homology"/>
<dbReference type="PRINTS" id="PR00663">
    <property type="entry name" value="GALANINR"/>
</dbReference>
<dbReference type="GO" id="GO:0004930">
    <property type="term" value="F:G protein-coupled receptor activity"/>
    <property type="evidence" value="ECO:0007669"/>
    <property type="project" value="UniProtKB-KW"/>
</dbReference>
<keyword evidence="5 10" id="KW-0472">Membrane</keyword>
<dbReference type="InterPro" id="IPR000405">
    <property type="entry name" value="Galanin_rcpt"/>
</dbReference>
<dbReference type="SUPFAM" id="SSF81321">
    <property type="entry name" value="Family A G protein-coupled receptor-like"/>
    <property type="match status" value="1"/>
</dbReference>
<evidence type="ECO:0000256" key="3">
    <source>
        <dbReference type="ARBA" id="ARBA00022989"/>
    </source>
</evidence>
<dbReference type="PROSITE" id="PS00237">
    <property type="entry name" value="G_PROTEIN_RECEP_F1_1"/>
    <property type="match status" value="1"/>
</dbReference>
<keyword evidence="3 10" id="KW-1133">Transmembrane helix</keyword>
<evidence type="ECO:0000313" key="12">
    <source>
        <dbReference type="Ensembl" id="ENSEBUP00000017759.1"/>
    </source>
</evidence>
<dbReference type="PANTHER" id="PTHR45695:SF25">
    <property type="entry name" value="GALANIN RECEPTOR 1"/>
    <property type="match status" value="1"/>
</dbReference>